<reference evidence="6" key="1">
    <citation type="submission" date="2023-06" db="EMBL/GenBank/DDBJ databases">
        <title>Genome-scale phylogeny and comparative genomics of the fungal order Sordariales.</title>
        <authorList>
            <consortium name="Lawrence Berkeley National Laboratory"/>
            <person name="Hensen N."/>
            <person name="Bonometti L."/>
            <person name="Westerberg I."/>
            <person name="Brannstrom I.O."/>
            <person name="Guillou S."/>
            <person name="Cros-Aarteil S."/>
            <person name="Calhoun S."/>
            <person name="Haridas S."/>
            <person name="Kuo A."/>
            <person name="Mondo S."/>
            <person name="Pangilinan J."/>
            <person name="Riley R."/>
            <person name="Labutti K."/>
            <person name="Andreopoulos B."/>
            <person name="Lipzen A."/>
            <person name="Chen C."/>
            <person name="Yanf M."/>
            <person name="Daum C."/>
            <person name="Ng V."/>
            <person name="Clum A."/>
            <person name="Steindorff A."/>
            <person name="Ohm R."/>
            <person name="Martin F."/>
            <person name="Silar P."/>
            <person name="Natvig D."/>
            <person name="Lalanne C."/>
            <person name="Gautier V."/>
            <person name="Ament-Velasquez S.L."/>
            <person name="Kruys A."/>
            <person name="Hutchinson M.I."/>
            <person name="Powell A.J."/>
            <person name="Barry K."/>
            <person name="Miller A.N."/>
            <person name="Grigoriev I.V."/>
            <person name="Debuchy R."/>
            <person name="Gladieux P."/>
            <person name="Thoren M.H."/>
            <person name="Johannesson H."/>
        </authorList>
    </citation>
    <scope>NUCLEOTIDE SEQUENCE</scope>
    <source>
        <strain evidence="6">CBS 606.72</strain>
    </source>
</reference>
<name>A0AA39WDA9_9PEZI</name>
<evidence type="ECO:0000256" key="4">
    <source>
        <dbReference type="ARBA" id="ARBA00015925"/>
    </source>
</evidence>
<dbReference type="GO" id="GO:0005739">
    <property type="term" value="C:mitochondrion"/>
    <property type="evidence" value="ECO:0007669"/>
    <property type="project" value="TreeGrafter"/>
</dbReference>
<comment type="pathway">
    <text evidence="2">Protein modification; protein lipoylation via exogenous pathway; protein N(6)-(lipoyl)lysine from lipoate: step 2/2.</text>
</comment>
<feature type="domain" description="BPL/LPL catalytic" evidence="5">
    <location>
        <begin position="58"/>
        <end position="257"/>
    </location>
</feature>
<dbReference type="InterPro" id="IPR004143">
    <property type="entry name" value="BPL_LPL_catalytic"/>
</dbReference>
<dbReference type="EMBL" id="JAULSU010000006">
    <property type="protein sequence ID" value="KAK0613290.1"/>
    <property type="molecule type" value="Genomic_DNA"/>
</dbReference>
<dbReference type="Gene3D" id="3.30.930.10">
    <property type="entry name" value="Bira Bifunctional Protein, Domain 2"/>
    <property type="match status" value="1"/>
</dbReference>
<dbReference type="GO" id="GO:0017118">
    <property type="term" value="F:lipoyltransferase activity"/>
    <property type="evidence" value="ECO:0007669"/>
    <property type="project" value="TreeGrafter"/>
</dbReference>
<keyword evidence="7" id="KW-1185">Reference proteome</keyword>
<comment type="function">
    <text evidence="1">Catalyzes both the ATP-dependent activation of exogenously supplied lipoate to lipoyl-AMP and the transfer of the activated lipoyl onto the lipoyl domains of lipoate-dependent enzymes.</text>
</comment>
<evidence type="ECO:0000256" key="1">
    <source>
        <dbReference type="ARBA" id="ARBA00003253"/>
    </source>
</evidence>
<dbReference type="InterPro" id="IPR045864">
    <property type="entry name" value="aa-tRNA-synth_II/BPL/LPL"/>
</dbReference>
<comment type="caution">
    <text evidence="6">The sequence shown here is derived from an EMBL/GenBank/DDBJ whole genome shotgun (WGS) entry which is preliminary data.</text>
</comment>
<protein>
    <recommendedName>
        <fullName evidence="4">Putative lipoate-protein ligase A</fullName>
    </recommendedName>
</protein>
<evidence type="ECO:0000256" key="2">
    <source>
        <dbReference type="ARBA" id="ARBA00005085"/>
    </source>
</evidence>
<sequence>MAPFRPSLSLLSRISAPSKVPLFRDATVLAKPVQIYTSPTHDPYLNLAIEQYLLRNCAKSSAVLFLYVNRPCVVIGRNQNPWMEVNLDRRRRGIPSPSSPSKHTRVDLVRRRSGGGTVFHDLGNVNWSVICPSASFDFDRNRHAEMVSRALRRLGVEEARVNDRHDIVVGPSEKETYKVSGSAYKLITGRALHHGTCLLSSPHLPMVSELLRSPAEGYMQSKGVRSVRSPIRNVELGNEEFIDAVIGEFRKMYEGETPVVDVDTEAAVQATWIAEEMETIQTADWKYGQTPQFTFSTHPTEEDPRRRPPLPEDLPPKLRIHLDVRKGIIDLNSSSISGLRSDEGECAVRIGENDLYDVDAKADKKTLYEIVDWGTALSNPLDLQDPLLFNDTRKVSDWLNKMFGIGPSSM</sequence>
<dbReference type="PANTHER" id="PTHR12561:SF3">
    <property type="entry name" value="LIPOYLTRANSFERASE 1, MITOCHONDRIAL"/>
    <property type="match status" value="1"/>
</dbReference>
<evidence type="ECO:0000256" key="3">
    <source>
        <dbReference type="ARBA" id="ARBA00008242"/>
    </source>
</evidence>
<dbReference type="CDD" id="cd16443">
    <property type="entry name" value="LplA"/>
    <property type="match status" value="1"/>
</dbReference>
<dbReference type="Proteomes" id="UP001175000">
    <property type="component" value="Unassembled WGS sequence"/>
</dbReference>
<evidence type="ECO:0000259" key="5">
    <source>
        <dbReference type="PROSITE" id="PS51733"/>
    </source>
</evidence>
<accession>A0AA39WDA9</accession>
<comment type="similarity">
    <text evidence="3">Belongs to the LplA family.</text>
</comment>
<evidence type="ECO:0000313" key="6">
    <source>
        <dbReference type="EMBL" id="KAK0613290.1"/>
    </source>
</evidence>
<organism evidence="6 7">
    <name type="scientific">Immersiella caudata</name>
    <dbReference type="NCBI Taxonomy" id="314043"/>
    <lineage>
        <taxon>Eukaryota</taxon>
        <taxon>Fungi</taxon>
        <taxon>Dikarya</taxon>
        <taxon>Ascomycota</taxon>
        <taxon>Pezizomycotina</taxon>
        <taxon>Sordariomycetes</taxon>
        <taxon>Sordariomycetidae</taxon>
        <taxon>Sordariales</taxon>
        <taxon>Lasiosphaeriaceae</taxon>
        <taxon>Immersiella</taxon>
    </lineage>
</organism>
<dbReference type="InterPro" id="IPR004562">
    <property type="entry name" value="LipoylTrfase_LipoateP_Ligase"/>
</dbReference>
<dbReference type="NCBIfam" id="TIGR00545">
    <property type="entry name" value="lipoyltrans"/>
    <property type="match status" value="1"/>
</dbReference>
<dbReference type="SUPFAM" id="SSF55681">
    <property type="entry name" value="Class II aaRS and biotin synthetases"/>
    <property type="match status" value="1"/>
</dbReference>
<evidence type="ECO:0000313" key="7">
    <source>
        <dbReference type="Proteomes" id="UP001175000"/>
    </source>
</evidence>
<dbReference type="Pfam" id="PF21948">
    <property type="entry name" value="LplA-B_cat"/>
    <property type="match status" value="1"/>
</dbReference>
<dbReference type="PANTHER" id="PTHR12561">
    <property type="entry name" value="LIPOATE-PROTEIN LIGASE"/>
    <property type="match status" value="1"/>
</dbReference>
<proteinExistence type="inferred from homology"/>
<dbReference type="GO" id="GO:0009249">
    <property type="term" value="P:protein lipoylation"/>
    <property type="evidence" value="ECO:0007669"/>
    <property type="project" value="InterPro"/>
</dbReference>
<dbReference type="AlphaFoldDB" id="A0AA39WDA9"/>
<gene>
    <name evidence="6" type="ORF">B0T14DRAFT_605843</name>
</gene>
<dbReference type="PROSITE" id="PS51733">
    <property type="entry name" value="BPL_LPL_CATALYTIC"/>
    <property type="match status" value="1"/>
</dbReference>